<dbReference type="CDD" id="cd00586">
    <property type="entry name" value="4HBT"/>
    <property type="match status" value="1"/>
</dbReference>
<dbReference type="InterPro" id="IPR050563">
    <property type="entry name" value="4-hydroxybenzoyl-CoA_TE"/>
</dbReference>
<protein>
    <submittedName>
        <fullName evidence="1">Thioesterase</fullName>
    </submittedName>
</protein>
<dbReference type="PANTHER" id="PTHR31793:SF24">
    <property type="entry name" value="LONG-CHAIN ACYL-COA THIOESTERASE FADM"/>
    <property type="match status" value="1"/>
</dbReference>
<dbReference type="Pfam" id="PF13279">
    <property type="entry name" value="4HBT_2"/>
    <property type="match status" value="1"/>
</dbReference>
<sequence>MAKVWDIDDAGGAFNLGVFVTGVRPRWSDMDAFGHVNHASTVTLLEEARIGLLFTEATRHGVPAMKEGVVVARLAVEYLAPLLYTGDDVVVEMSVRELKSASFTLDYAVRSGRQEGSPVVARAETLMVPYDLAAGRPRRLLEAERDFLAGWRAGGNGA</sequence>
<keyword evidence="2" id="KW-1185">Reference proteome</keyword>
<evidence type="ECO:0000313" key="1">
    <source>
        <dbReference type="EMBL" id="GGP43217.1"/>
    </source>
</evidence>
<dbReference type="Proteomes" id="UP000639606">
    <property type="component" value="Unassembled WGS sequence"/>
</dbReference>
<name>A0A918ECW1_9PSEU</name>
<accession>A0A918ECW1</accession>
<organism evidence="1 2">
    <name type="scientific">Saccharothrix coeruleofusca</name>
    <dbReference type="NCBI Taxonomy" id="33919"/>
    <lineage>
        <taxon>Bacteria</taxon>
        <taxon>Bacillati</taxon>
        <taxon>Actinomycetota</taxon>
        <taxon>Actinomycetes</taxon>
        <taxon>Pseudonocardiales</taxon>
        <taxon>Pseudonocardiaceae</taxon>
        <taxon>Saccharothrix</taxon>
    </lineage>
</organism>
<dbReference type="EMBL" id="BMRG01000002">
    <property type="protein sequence ID" value="GGP43217.1"/>
    <property type="molecule type" value="Genomic_DNA"/>
</dbReference>
<reference evidence="1" key="2">
    <citation type="submission" date="2020-09" db="EMBL/GenBank/DDBJ databases">
        <authorList>
            <person name="Sun Q."/>
            <person name="Ohkuma M."/>
        </authorList>
    </citation>
    <scope>NUCLEOTIDE SEQUENCE</scope>
    <source>
        <strain evidence="1">JCM 3313</strain>
    </source>
</reference>
<evidence type="ECO:0000313" key="2">
    <source>
        <dbReference type="Proteomes" id="UP000639606"/>
    </source>
</evidence>
<dbReference type="GO" id="GO:0047617">
    <property type="term" value="F:fatty acyl-CoA hydrolase activity"/>
    <property type="evidence" value="ECO:0007669"/>
    <property type="project" value="TreeGrafter"/>
</dbReference>
<dbReference type="Gene3D" id="3.10.129.10">
    <property type="entry name" value="Hotdog Thioesterase"/>
    <property type="match status" value="1"/>
</dbReference>
<dbReference type="PANTHER" id="PTHR31793">
    <property type="entry name" value="4-HYDROXYBENZOYL-COA THIOESTERASE FAMILY MEMBER"/>
    <property type="match status" value="1"/>
</dbReference>
<reference evidence="1" key="1">
    <citation type="journal article" date="2014" name="Int. J. Syst. Evol. Microbiol.">
        <title>Complete genome sequence of Corynebacterium casei LMG S-19264T (=DSM 44701T), isolated from a smear-ripened cheese.</title>
        <authorList>
            <consortium name="US DOE Joint Genome Institute (JGI-PGF)"/>
            <person name="Walter F."/>
            <person name="Albersmeier A."/>
            <person name="Kalinowski J."/>
            <person name="Ruckert C."/>
        </authorList>
    </citation>
    <scope>NUCLEOTIDE SEQUENCE</scope>
    <source>
        <strain evidence="1">JCM 3313</strain>
    </source>
</reference>
<proteinExistence type="predicted"/>
<dbReference type="SUPFAM" id="SSF54637">
    <property type="entry name" value="Thioesterase/thiol ester dehydrase-isomerase"/>
    <property type="match status" value="1"/>
</dbReference>
<gene>
    <name evidence="1" type="ORF">GCM10010185_13450</name>
</gene>
<comment type="caution">
    <text evidence="1">The sequence shown here is derived from an EMBL/GenBank/DDBJ whole genome shotgun (WGS) entry which is preliminary data.</text>
</comment>
<dbReference type="AlphaFoldDB" id="A0A918ECW1"/>
<dbReference type="InterPro" id="IPR029069">
    <property type="entry name" value="HotDog_dom_sf"/>
</dbReference>